<organism evidence="3">
    <name type="scientific">Phytophthora capsici</name>
    <dbReference type="NCBI Taxonomy" id="4784"/>
    <lineage>
        <taxon>Eukaryota</taxon>
        <taxon>Sar</taxon>
        <taxon>Stramenopiles</taxon>
        <taxon>Oomycota</taxon>
        <taxon>Peronosporomycetes</taxon>
        <taxon>Peronosporales</taxon>
        <taxon>Peronosporaceae</taxon>
        <taxon>Phytophthora</taxon>
    </lineage>
</organism>
<reference evidence="3" key="1">
    <citation type="journal article" date="2015" name="Mol. Plant Pathol.">
        <title>SCR96, a small cysteine-rich secretory protein of Phytophthora cactorum, can trigger cell death in the Solanaceae and is important for the pathogenicity and oxidative stress tolerance.</title>
        <authorList>
            <person name="Chen X.R."/>
            <person name="Li Y.P."/>
            <person name="Li Q.Y."/>
            <person name="Xing Y.P."/>
            <person name="Liu B.B."/>
            <person name="Tong Y.H."/>
            <person name="Xu J.Y."/>
        </authorList>
    </citation>
    <scope>NUCLEOTIDE SEQUENCE</scope>
</reference>
<accession>A0A0M3Q8U4</accession>
<dbReference type="Pfam" id="PF09461">
    <property type="entry name" value="PcF"/>
    <property type="match status" value="1"/>
</dbReference>
<proteinExistence type="evidence at transcript level"/>
<dbReference type="SMR" id="A0A0M3Q8U4"/>
<gene>
    <name evidence="3" type="primary">scr82</name>
</gene>
<dbReference type="VEuPathDB" id="FungiDB:DVH05_006428"/>
<feature type="chain" id="PRO_5005787455" evidence="1">
    <location>
        <begin position="22"/>
        <end position="82"/>
    </location>
</feature>
<evidence type="ECO:0000256" key="1">
    <source>
        <dbReference type="SAM" id="SignalP"/>
    </source>
</evidence>
<dbReference type="EMBL" id="KT215396">
    <property type="protein sequence ID" value="ALC04451.1"/>
    <property type="molecule type" value="mRNA"/>
</dbReference>
<dbReference type="InterPro" id="IPR018570">
    <property type="entry name" value="Phytotoxin_PcF"/>
</dbReference>
<keyword evidence="1" id="KW-0732">Signal</keyword>
<protein>
    <submittedName>
        <fullName evidence="3">Small cysteine-rich secretory protein SCR82</fullName>
    </submittedName>
</protein>
<name>A0A0M3Q8U4_PHYCP</name>
<sequence>MNFKTCFAVVLAAVVATVATAEDPLYCQATGCPTLYSESNLAVSRDCRDDFVPNLDESPEDSLARQVKEFHDCCGVKCAKPL</sequence>
<dbReference type="AlphaFoldDB" id="A0A0M3Q8U4"/>
<feature type="domain" description="Phytotoxin PcF" evidence="2">
    <location>
        <begin position="24"/>
        <end position="79"/>
    </location>
</feature>
<evidence type="ECO:0000313" key="3">
    <source>
        <dbReference type="EMBL" id="ALC04451.1"/>
    </source>
</evidence>
<dbReference type="OrthoDB" id="110947at2759"/>
<feature type="signal peptide" evidence="1">
    <location>
        <begin position="1"/>
        <end position="21"/>
    </location>
</feature>
<evidence type="ECO:0000259" key="2">
    <source>
        <dbReference type="Pfam" id="PF09461"/>
    </source>
</evidence>
<reference evidence="3" key="2">
    <citation type="submission" date="2015-06" db="EMBL/GenBank/DDBJ databases">
        <authorList>
            <person name="Hoefler B.C."/>
            <person name="Straight P.D."/>
        </authorList>
    </citation>
    <scope>NUCLEOTIDE SEQUENCE</scope>
</reference>